<evidence type="ECO:0000313" key="3">
    <source>
        <dbReference type="Proteomes" id="UP000306102"/>
    </source>
</evidence>
<dbReference type="EMBL" id="SDRB02012971">
    <property type="protein sequence ID" value="THF96277.1"/>
    <property type="molecule type" value="Genomic_DNA"/>
</dbReference>
<evidence type="ECO:0000256" key="1">
    <source>
        <dbReference type="SAM" id="MobiDB-lite"/>
    </source>
</evidence>
<dbReference type="PANTHER" id="PTHR12304:SF4">
    <property type="entry name" value="URIDINE NUCLEOSIDASE"/>
    <property type="match status" value="1"/>
</dbReference>
<accession>A0A4S4D2F4</accession>
<dbReference type="SUPFAM" id="SSF53590">
    <property type="entry name" value="Nucleoside hydrolase"/>
    <property type="match status" value="1"/>
</dbReference>
<feature type="region of interest" description="Disordered" evidence="1">
    <location>
        <begin position="424"/>
        <end position="444"/>
    </location>
</feature>
<dbReference type="AlphaFoldDB" id="A0A4S4D2F4"/>
<dbReference type="InterPro" id="IPR023186">
    <property type="entry name" value="IUNH"/>
</dbReference>
<dbReference type="GO" id="GO:0008477">
    <property type="term" value="F:purine nucleosidase activity"/>
    <property type="evidence" value="ECO:0007669"/>
    <property type="project" value="TreeGrafter"/>
</dbReference>
<reference evidence="2 3" key="1">
    <citation type="journal article" date="2018" name="Proc. Natl. Acad. Sci. U.S.A.">
        <title>Draft genome sequence of Camellia sinensis var. sinensis provides insights into the evolution of the tea genome and tea quality.</title>
        <authorList>
            <person name="Wei C."/>
            <person name="Yang H."/>
            <person name="Wang S."/>
            <person name="Zhao J."/>
            <person name="Liu C."/>
            <person name="Gao L."/>
            <person name="Xia E."/>
            <person name="Lu Y."/>
            <person name="Tai Y."/>
            <person name="She G."/>
            <person name="Sun J."/>
            <person name="Cao H."/>
            <person name="Tong W."/>
            <person name="Gao Q."/>
            <person name="Li Y."/>
            <person name="Deng W."/>
            <person name="Jiang X."/>
            <person name="Wang W."/>
            <person name="Chen Q."/>
            <person name="Zhang S."/>
            <person name="Li H."/>
            <person name="Wu J."/>
            <person name="Wang P."/>
            <person name="Li P."/>
            <person name="Shi C."/>
            <person name="Zheng F."/>
            <person name="Jian J."/>
            <person name="Huang B."/>
            <person name="Shan D."/>
            <person name="Shi M."/>
            <person name="Fang C."/>
            <person name="Yue Y."/>
            <person name="Li F."/>
            <person name="Li D."/>
            <person name="Wei S."/>
            <person name="Han B."/>
            <person name="Jiang C."/>
            <person name="Yin Y."/>
            <person name="Xia T."/>
            <person name="Zhang Z."/>
            <person name="Bennetzen J.L."/>
            <person name="Zhao S."/>
            <person name="Wan X."/>
        </authorList>
    </citation>
    <scope>NUCLEOTIDE SEQUENCE [LARGE SCALE GENOMIC DNA]</scope>
    <source>
        <strain evidence="3">cv. Shuchazao</strain>
        <tissue evidence="2">Leaf</tissue>
    </source>
</reference>
<dbReference type="GO" id="GO:0005829">
    <property type="term" value="C:cytosol"/>
    <property type="evidence" value="ECO:0007669"/>
    <property type="project" value="TreeGrafter"/>
</dbReference>
<dbReference type="GO" id="GO:0006152">
    <property type="term" value="P:purine nucleoside catabolic process"/>
    <property type="evidence" value="ECO:0007669"/>
    <property type="project" value="TreeGrafter"/>
</dbReference>
<dbReference type="InterPro" id="IPR036452">
    <property type="entry name" value="Ribo_hydro-like"/>
</dbReference>
<name>A0A4S4D2F4_CAMSN</name>
<dbReference type="Gene3D" id="3.90.245.10">
    <property type="entry name" value="Ribonucleoside hydrolase-like"/>
    <property type="match status" value="1"/>
</dbReference>
<gene>
    <name evidence="2" type="ORF">TEA_018175</name>
</gene>
<dbReference type="PANTHER" id="PTHR12304">
    <property type="entry name" value="INOSINE-URIDINE PREFERRING NUCLEOSIDE HYDROLASE"/>
    <property type="match status" value="1"/>
</dbReference>
<proteinExistence type="predicted"/>
<feature type="compositionally biased region" description="Polar residues" evidence="1">
    <location>
        <begin position="433"/>
        <end position="444"/>
    </location>
</feature>
<dbReference type="Proteomes" id="UP000306102">
    <property type="component" value="Unassembled WGS sequence"/>
</dbReference>
<protein>
    <submittedName>
        <fullName evidence="2">Uncharacterized protein</fullName>
    </submittedName>
</protein>
<evidence type="ECO:0000313" key="2">
    <source>
        <dbReference type="EMBL" id="THF96277.1"/>
    </source>
</evidence>
<keyword evidence="3" id="KW-1185">Reference proteome</keyword>
<sequence length="444" mass="49049">MRKRRAREKFPLAGLVEESMIILNGSECTVQHVSREDTDRDKLAQSGGKFAHYLCKILDVYFSYHHDSYCMKGVYLHDPTALLAAVNPSLITYTEGALKLKNFLCPHYPALTPASAFASASTSTSISNPTLCYLRWRKFPETADGRWYEQAFSNGGCLDGGNGEKWKRCTCVDVDYDVKLYSEPCRMVLLFVGQGPFMLFTSSMDPFFMEADNEMAAEAVVDGFVGCQAEYVDMSQHGSTYQSNLRDAIATTMWESHVGHGISLLGVGSPFMGHYFQGSLRASSIGAFPTFRDPNKFSAPPARGSSRASSIGAFPTFRDPNKFSTPPARAVRKWCEKVSKRIGKLNPQPSSLAKKLEQVQMVDQPGEPSVDLLVNQFCVARMEGFGFCSEVLKLIKAPPLFLFYTDVIFPQSEKQVHSVMLTPMTAEDPSHPSPCSTATAVGKS</sequence>
<dbReference type="STRING" id="542762.A0A4S4D2F4"/>
<comment type="caution">
    <text evidence="2">The sequence shown here is derived from an EMBL/GenBank/DDBJ whole genome shotgun (WGS) entry which is preliminary data.</text>
</comment>
<organism evidence="2 3">
    <name type="scientific">Camellia sinensis var. sinensis</name>
    <name type="common">China tea</name>
    <dbReference type="NCBI Taxonomy" id="542762"/>
    <lineage>
        <taxon>Eukaryota</taxon>
        <taxon>Viridiplantae</taxon>
        <taxon>Streptophyta</taxon>
        <taxon>Embryophyta</taxon>
        <taxon>Tracheophyta</taxon>
        <taxon>Spermatophyta</taxon>
        <taxon>Magnoliopsida</taxon>
        <taxon>eudicotyledons</taxon>
        <taxon>Gunneridae</taxon>
        <taxon>Pentapetalae</taxon>
        <taxon>asterids</taxon>
        <taxon>Ericales</taxon>
        <taxon>Theaceae</taxon>
        <taxon>Camellia</taxon>
    </lineage>
</organism>